<dbReference type="EMBL" id="JANTQA010000075">
    <property type="protein sequence ID" value="KAJ3424134.1"/>
    <property type="molecule type" value="Genomic_DNA"/>
</dbReference>
<keyword evidence="1 4" id="KW-0238">DNA-binding</keyword>
<dbReference type="GO" id="GO:0003677">
    <property type="term" value="F:DNA binding"/>
    <property type="evidence" value="ECO:0007669"/>
    <property type="project" value="UniProtKB-UniRule"/>
</dbReference>
<keyword evidence="3 4" id="KW-0539">Nucleus</keyword>
<name>A0AAV7Y9D7_9EUKA</name>
<evidence type="ECO:0000256" key="5">
    <source>
        <dbReference type="SAM" id="MobiDB-lite"/>
    </source>
</evidence>
<evidence type="ECO:0000256" key="3">
    <source>
        <dbReference type="ARBA" id="ARBA00023242"/>
    </source>
</evidence>
<dbReference type="Gene3D" id="1.10.10.60">
    <property type="entry name" value="Homeodomain-like"/>
    <property type="match status" value="1"/>
</dbReference>
<dbReference type="InterPro" id="IPR050224">
    <property type="entry name" value="TALE_homeobox"/>
</dbReference>
<feature type="DNA-binding region" description="Homeobox" evidence="4">
    <location>
        <begin position="273"/>
        <end position="338"/>
    </location>
</feature>
<dbReference type="InterPro" id="IPR001356">
    <property type="entry name" value="HD"/>
</dbReference>
<dbReference type="PANTHER" id="PTHR11850">
    <property type="entry name" value="HOMEOBOX PROTEIN TRANSCRIPTION FACTORS"/>
    <property type="match status" value="1"/>
</dbReference>
<dbReference type="GO" id="GO:0006355">
    <property type="term" value="P:regulation of DNA-templated transcription"/>
    <property type="evidence" value="ECO:0007669"/>
    <property type="project" value="InterPro"/>
</dbReference>
<dbReference type="AlphaFoldDB" id="A0AAV7Y9D7"/>
<comment type="subcellular location">
    <subcellularLocation>
        <location evidence="4">Nucleus</location>
    </subcellularLocation>
</comment>
<comment type="caution">
    <text evidence="7">The sequence shown here is derived from an EMBL/GenBank/DDBJ whole genome shotgun (WGS) entry which is preliminary data.</text>
</comment>
<evidence type="ECO:0000256" key="1">
    <source>
        <dbReference type="ARBA" id="ARBA00023125"/>
    </source>
</evidence>
<dbReference type="InterPro" id="IPR009057">
    <property type="entry name" value="Homeodomain-like_sf"/>
</dbReference>
<dbReference type="SMART" id="SM00389">
    <property type="entry name" value="HOX"/>
    <property type="match status" value="1"/>
</dbReference>
<dbReference type="PROSITE" id="PS50071">
    <property type="entry name" value="HOMEOBOX_2"/>
    <property type="match status" value="1"/>
</dbReference>
<feature type="domain" description="Homeobox" evidence="6">
    <location>
        <begin position="271"/>
        <end position="337"/>
    </location>
</feature>
<protein>
    <submittedName>
        <fullName evidence="7">Homeobox protein transcription factor</fullName>
    </submittedName>
</protein>
<evidence type="ECO:0000256" key="4">
    <source>
        <dbReference type="PROSITE-ProRule" id="PRU00108"/>
    </source>
</evidence>
<accession>A0AAV7Y9D7</accession>
<evidence type="ECO:0000256" key="2">
    <source>
        <dbReference type="ARBA" id="ARBA00023155"/>
    </source>
</evidence>
<proteinExistence type="predicted"/>
<sequence>MDYNISNSMDLELDYNNDFVNYQNIGFLSLENYDDFENSSEFTVNNNGVGIKIKTKNQNENKNEWELVGGKSQVTANFYEPEDLNCEANYLKDFSFDFKNFESQSFFNSSIEDQPYEQTNYSQQEQQENENINENENENSLPLLIGQDFDENFINIEESGINENDNQFYNQQISQGEEGHQIENVDKDELFKASPLRTSCYNNISANEKEMEQENSLHFSMSEENGSEKQHKSLESTSKTKKKSKTTDGWNRKTFKVLYGDKQRVTILKIKRTRRKRKNTTEDAKEILESWFNEHYNEKQGPYPNKYTRNILAKKTNTQELQVQRWFGQRRRIEKERWENGEIPKPNWI</sequence>
<feature type="compositionally biased region" description="Polar residues" evidence="5">
    <location>
        <begin position="214"/>
        <end position="224"/>
    </location>
</feature>
<organism evidence="7 8">
    <name type="scientific">Anaeramoeba flamelloides</name>
    <dbReference type="NCBI Taxonomy" id="1746091"/>
    <lineage>
        <taxon>Eukaryota</taxon>
        <taxon>Metamonada</taxon>
        <taxon>Anaeramoebidae</taxon>
        <taxon>Anaeramoeba</taxon>
    </lineage>
</organism>
<evidence type="ECO:0000259" key="6">
    <source>
        <dbReference type="PROSITE" id="PS50071"/>
    </source>
</evidence>
<feature type="region of interest" description="Disordered" evidence="5">
    <location>
        <begin position="211"/>
        <end position="247"/>
    </location>
</feature>
<evidence type="ECO:0000313" key="7">
    <source>
        <dbReference type="EMBL" id="KAJ3424134.1"/>
    </source>
</evidence>
<dbReference type="Proteomes" id="UP001146793">
    <property type="component" value="Unassembled WGS sequence"/>
</dbReference>
<dbReference type="Pfam" id="PF05920">
    <property type="entry name" value="Homeobox_KN"/>
    <property type="match status" value="1"/>
</dbReference>
<keyword evidence="2 4" id="KW-0371">Homeobox</keyword>
<dbReference type="SUPFAM" id="SSF46689">
    <property type="entry name" value="Homeodomain-like"/>
    <property type="match status" value="1"/>
</dbReference>
<dbReference type="CDD" id="cd00086">
    <property type="entry name" value="homeodomain"/>
    <property type="match status" value="1"/>
</dbReference>
<gene>
    <name evidence="7" type="ORF">M0812_29767</name>
</gene>
<dbReference type="GO" id="GO:0005634">
    <property type="term" value="C:nucleus"/>
    <property type="evidence" value="ECO:0007669"/>
    <property type="project" value="UniProtKB-SubCell"/>
</dbReference>
<reference evidence="7" key="1">
    <citation type="submission" date="2022-08" db="EMBL/GenBank/DDBJ databases">
        <title>Novel sulphate-reducing endosymbionts in the free-living metamonad Anaeramoeba.</title>
        <authorList>
            <person name="Jerlstrom-Hultqvist J."/>
            <person name="Cepicka I."/>
            <person name="Gallot-Lavallee L."/>
            <person name="Salas-Leiva D."/>
            <person name="Curtis B.A."/>
            <person name="Zahonova K."/>
            <person name="Pipaliya S."/>
            <person name="Dacks J."/>
            <person name="Roger A.J."/>
        </authorList>
    </citation>
    <scope>NUCLEOTIDE SEQUENCE</scope>
    <source>
        <strain evidence="7">Busselton2</strain>
    </source>
</reference>
<dbReference type="InterPro" id="IPR008422">
    <property type="entry name" value="KN_HD"/>
</dbReference>
<evidence type="ECO:0000313" key="8">
    <source>
        <dbReference type="Proteomes" id="UP001146793"/>
    </source>
</evidence>